<evidence type="ECO:0000256" key="1">
    <source>
        <dbReference type="SAM" id="SignalP"/>
    </source>
</evidence>
<dbReference type="Proteomes" id="UP000287651">
    <property type="component" value="Unassembled WGS sequence"/>
</dbReference>
<organism evidence="2 3">
    <name type="scientific">Ensete ventricosum</name>
    <name type="common">Abyssinian banana</name>
    <name type="synonym">Musa ensete</name>
    <dbReference type="NCBI Taxonomy" id="4639"/>
    <lineage>
        <taxon>Eukaryota</taxon>
        <taxon>Viridiplantae</taxon>
        <taxon>Streptophyta</taxon>
        <taxon>Embryophyta</taxon>
        <taxon>Tracheophyta</taxon>
        <taxon>Spermatophyta</taxon>
        <taxon>Magnoliopsida</taxon>
        <taxon>Liliopsida</taxon>
        <taxon>Zingiberales</taxon>
        <taxon>Musaceae</taxon>
        <taxon>Ensete</taxon>
    </lineage>
</organism>
<evidence type="ECO:0000313" key="3">
    <source>
        <dbReference type="Proteomes" id="UP000287651"/>
    </source>
</evidence>
<dbReference type="AlphaFoldDB" id="A0A426YYC8"/>
<keyword evidence="1" id="KW-0732">Signal</keyword>
<dbReference type="EMBL" id="AMZH03009495">
    <property type="protein sequence ID" value="RRT56723.1"/>
    <property type="molecule type" value="Genomic_DNA"/>
</dbReference>
<feature type="chain" id="PRO_5019340102" description="RNase H type-1 domain-containing protein" evidence="1">
    <location>
        <begin position="22"/>
        <end position="135"/>
    </location>
</feature>
<protein>
    <recommendedName>
        <fullName evidence="4">RNase H type-1 domain-containing protein</fullName>
    </recommendedName>
</protein>
<evidence type="ECO:0008006" key="4">
    <source>
        <dbReference type="Google" id="ProtNLM"/>
    </source>
</evidence>
<evidence type="ECO:0000313" key="2">
    <source>
        <dbReference type="EMBL" id="RRT56723.1"/>
    </source>
</evidence>
<accession>A0A426YYC8</accession>
<comment type="caution">
    <text evidence="2">The sequence shown here is derived from an EMBL/GenBank/DDBJ whole genome shotgun (WGS) entry which is preliminary data.</text>
</comment>
<name>A0A426YYC8_ENSVE</name>
<gene>
    <name evidence="2" type="ORF">B296_00043473</name>
</gene>
<proteinExistence type="predicted"/>
<sequence length="135" mass="15407">MKGVGDWLQFFLRFLLLGLESRIFEFGFFSGFNHEKSSLLVSVVVAPRLVTMPTQSLRRSVAKLFSRGFGDRGLGLEGWLRVAVDGSNQFGRDWWSKGYMTKGNAVGFFVKEQQFYSSSMPRVLGWFCQQEINSD</sequence>
<reference evidence="2 3" key="1">
    <citation type="journal article" date="2014" name="Agronomy (Basel)">
        <title>A Draft Genome Sequence for Ensete ventricosum, the Drought-Tolerant Tree Against Hunger.</title>
        <authorList>
            <person name="Harrison J."/>
            <person name="Moore K.A."/>
            <person name="Paszkiewicz K."/>
            <person name="Jones T."/>
            <person name="Grant M."/>
            <person name="Ambacheew D."/>
            <person name="Muzemil S."/>
            <person name="Studholme D.J."/>
        </authorList>
    </citation>
    <scope>NUCLEOTIDE SEQUENCE [LARGE SCALE GENOMIC DNA]</scope>
</reference>
<feature type="signal peptide" evidence="1">
    <location>
        <begin position="1"/>
        <end position="21"/>
    </location>
</feature>